<dbReference type="Pfam" id="PF00149">
    <property type="entry name" value="Metallophos"/>
    <property type="match status" value="1"/>
</dbReference>
<dbReference type="GO" id="GO:0046872">
    <property type="term" value="F:metal ion binding"/>
    <property type="evidence" value="ECO:0007669"/>
    <property type="project" value="UniProtKB-KW"/>
</dbReference>
<dbReference type="PANTHER" id="PTHR45668">
    <property type="entry name" value="SERINE/THREONINE-PROTEIN PHOSPHATASE 5-RELATED"/>
    <property type="match status" value="1"/>
</dbReference>
<evidence type="ECO:0000256" key="3">
    <source>
        <dbReference type="ARBA" id="ARBA00023211"/>
    </source>
</evidence>
<evidence type="ECO:0000256" key="4">
    <source>
        <dbReference type="RuleBase" id="RU004273"/>
    </source>
</evidence>
<feature type="domain" description="Serine/threonine specific protein phosphatases" evidence="5">
    <location>
        <begin position="45"/>
        <end position="50"/>
    </location>
</feature>
<dbReference type="PRINTS" id="PR00114">
    <property type="entry name" value="STPHPHTASE"/>
</dbReference>
<proteinExistence type="inferred from homology"/>
<comment type="similarity">
    <text evidence="4">Belongs to the PPP phosphatase family.</text>
</comment>
<evidence type="ECO:0000256" key="1">
    <source>
        <dbReference type="ARBA" id="ARBA00001936"/>
    </source>
</evidence>
<dbReference type="EMBL" id="HG002050">
    <property type="protein sequence ID" value="CDF39528.1"/>
    <property type="molecule type" value="Genomic_DNA"/>
</dbReference>
<dbReference type="SMART" id="SM00156">
    <property type="entry name" value="PP2Ac"/>
    <property type="match status" value="1"/>
</dbReference>
<dbReference type="Gene3D" id="3.60.21.10">
    <property type="match status" value="1"/>
</dbReference>
<gene>
    <name evidence="6" type="ORF">CHC_T00000334001</name>
</gene>
<organism evidence="6 7">
    <name type="scientific">Chondrus crispus</name>
    <name type="common">Carrageen Irish moss</name>
    <name type="synonym">Polymorpha crispa</name>
    <dbReference type="NCBI Taxonomy" id="2769"/>
    <lineage>
        <taxon>Eukaryota</taxon>
        <taxon>Rhodophyta</taxon>
        <taxon>Florideophyceae</taxon>
        <taxon>Rhodymeniophycidae</taxon>
        <taxon>Gigartinales</taxon>
        <taxon>Gigartinaceae</taxon>
        <taxon>Chondrus</taxon>
    </lineage>
</organism>
<dbReference type="GeneID" id="17321156"/>
<dbReference type="KEGG" id="ccp:CHC_T00000334001"/>
<dbReference type="STRING" id="2769.R7QP42"/>
<dbReference type="Proteomes" id="UP000012073">
    <property type="component" value="Unassembled WGS sequence"/>
</dbReference>
<dbReference type="PhylomeDB" id="R7QP42"/>
<dbReference type="InterPro" id="IPR004843">
    <property type="entry name" value="Calcineurin-like_PHP"/>
</dbReference>
<keyword evidence="4" id="KW-0378">Hydrolase</keyword>
<dbReference type="Gramene" id="CDF39528">
    <property type="protein sequence ID" value="CDF39528"/>
    <property type="gene ID" value="CHC_T00000334001"/>
</dbReference>
<keyword evidence="3" id="KW-0464">Manganese</keyword>
<dbReference type="GO" id="GO:0004722">
    <property type="term" value="F:protein serine/threonine phosphatase activity"/>
    <property type="evidence" value="ECO:0007669"/>
    <property type="project" value="UniProtKB-EC"/>
</dbReference>
<dbReference type="PANTHER" id="PTHR45668:SF9">
    <property type="entry name" value="SERINE_THREONINE-PROTEIN PHOSPHATASE 7"/>
    <property type="match status" value="1"/>
</dbReference>
<dbReference type="AlphaFoldDB" id="R7QP42"/>
<keyword evidence="7" id="KW-1185">Reference proteome</keyword>
<sequence>MTGWPADDNILCFAGDCVDRGSWGVEVFVVILALKLCKPRCVVLLRGNHESTGCTARYGFRNEVLRKYDERVLLTFFKTFNEIPSPLVPGERRILVLHGGLFRSWKSPKKGSMALGNLNDLAETRRQLSDPQHCILEDVLWSDPQIDASDVALNVLRGAGILFGNGAAESFFRRNNLHGLIRAHEGPDMREKREGMDDMLGGYSVDIELISSFVATVFSAADYRKCHPMQPTSLCSPDSPLL</sequence>
<comment type="catalytic activity">
    <reaction evidence="4">
        <text>O-phospho-L-threonyl-[protein] + H2O = L-threonyl-[protein] + phosphate</text>
        <dbReference type="Rhea" id="RHEA:47004"/>
        <dbReference type="Rhea" id="RHEA-COMP:11060"/>
        <dbReference type="Rhea" id="RHEA-COMP:11605"/>
        <dbReference type="ChEBI" id="CHEBI:15377"/>
        <dbReference type="ChEBI" id="CHEBI:30013"/>
        <dbReference type="ChEBI" id="CHEBI:43474"/>
        <dbReference type="ChEBI" id="CHEBI:61977"/>
        <dbReference type="EC" id="3.1.3.16"/>
    </reaction>
</comment>
<dbReference type="EC" id="3.1.3.16" evidence="4"/>
<dbReference type="RefSeq" id="XP_005713440.1">
    <property type="nucleotide sequence ID" value="XM_005713383.1"/>
</dbReference>
<name>R7QP42_CHOCR</name>
<evidence type="ECO:0000313" key="7">
    <source>
        <dbReference type="Proteomes" id="UP000012073"/>
    </source>
</evidence>
<evidence type="ECO:0000259" key="5">
    <source>
        <dbReference type="PROSITE" id="PS00125"/>
    </source>
</evidence>
<reference evidence="7" key="1">
    <citation type="journal article" date="2013" name="Proc. Natl. Acad. Sci. U.S.A.">
        <title>Genome structure and metabolic features in the red seaweed Chondrus crispus shed light on evolution of the Archaeplastida.</title>
        <authorList>
            <person name="Collen J."/>
            <person name="Porcel B."/>
            <person name="Carre W."/>
            <person name="Ball S.G."/>
            <person name="Chaparro C."/>
            <person name="Tonon T."/>
            <person name="Barbeyron T."/>
            <person name="Michel G."/>
            <person name="Noel B."/>
            <person name="Valentin K."/>
            <person name="Elias M."/>
            <person name="Artiguenave F."/>
            <person name="Arun A."/>
            <person name="Aury J.M."/>
            <person name="Barbosa-Neto J.F."/>
            <person name="Bothwell J.H."/>
            <person name="Bouget F.Y."/>
            <person name="Brillet L."/>
            <person name="Cabello-Hurtado F."/>
            <person name="Capella-Gutierrez S."/>
            <person name="Charrier B."/>
            <person name="Cladiere L."/>
            <person name="Cock J.M."/>
            <person name="Coelho S.M."/>
            <person name="Colleoni C."/>
            <person name="Czjzek M."/>
            <person name="Da Silva C."/>
            <person name="Delage L."/>
            <person name="Denoeud F."/>
            <person name="Deschamps P."/>
            <person name="Dittami S.M."/>
            <person name="Gabaldon T."/>
            <person name="Gachon C.M."/>
            <person name="Groisillier A."/>
            <person name="Herve C."/>
            <person name="Jabbari K."/>
            <person name="Katinka M."/>
            <person name="Kloareg B."/>
            <person name="Kowalczyk N."/>
            <person name="Labadie K."/>
            <person name="Leblanc C."/>
            <person name="Lopez P.J."/>
            <person name="McLachlan D.H."/>
            <person name="Meslet-Cladiere L."/>
            <person name="Moustafa A."/>
            <person name="Nehr Z."/>
            <person name="Nyvall Collen P."/>
            <person name="Panaud O."/>
            <person name="Partensky F."/>
            <person name="Poulain J."/>
            <person name="Rensing S.A."/>
            <person name="Rousvoal S."/>
            <person name="Samson G."/>
            <person name="Symeonidi A."/>
            <person name="Weissenbach J."/>
            <person name="Zambounis A."/>
            <person name="Wincker P."/>
            <person name="Boyen C."/>
        </authorList>
    </citation>
    <scope>NUCLEOTIDE SEQUENCE [LARGE SCALE GENOMIC DNA]</scope>
    <source>
        <strain evidence="7">cv. Stackhouse</strain>
    </source>
</reference>
<evidence type="ECO:0000256" key="2">
    <source>
        <dbReference type="ARBA" id="ARBA00022723"/>
    </source>
</evidence>
<accession>R7QP42</accession>
<dbReference type="OrthoDB" id="445564at2759"/>
<dbReference type="InterPro" id="IPR006186">
    <property type="entry name" value="Ser/Thr-sp_prot-phosphatase"/>
</dbReference>
<dbReference type="InterPro" id="IPR029052">
    <property type="entry name" value="Metallo-depent_PP-like"/>
</dbReference>
<keyword evidence="2" id="KW-0479">Metal-binding</keyword>
<evidence type="ECO:0000313" key="6">
    <source>
        <dbReference type="EMBL" id="CDF39528.1"/>
    </source>
</evidence>
<dbReference type="PROSITE" id="PS00125">
    <property type="entry name" value="SER_THR_PHOSPHATASE"/>
    <property type="match status" value="1"/>
</dbReference>
<protein>
    <recommendedName>
        <fullName evidence="4">Serine/threonine-protein phosphatase</fullName>
        <ecNumber evidence="4">3.1.3.16</ecNumber>
    </recommendedName>
</protein>
<dbReference type="InterPro" id="IPR051134">
    <property type="entry name" value="PPP_phosphatase"/>
</dbReference>
<dbReference type="SUPFAM" id="SSF56300">
    <property type="entry name" value="Metallo-dependent phosphatases"/>
    <property type="match status" value="1"/>
</dbReference>
<comment type="cofactor">
    <cofactor evidence="1">
        <name>Mn(2+)</name>
        <dbReference type="ChEBI" id="CHEBI:29035"/>
    </cofactor>
</comment>